<dbReference type="Gene3D" id="2.60.40.3330">
    <property type="match status" value="1"/>
</dbReference>
<dbReference type="PANTHER" id="PTHR21700:SF120">
    <property type="entry name" value="TRANSTHYRETIN-LIKE PROTEIN 15"/>
    <property type="match status" value="1"/>
</dbReference>
<name>A0A0D8XU18_DICVI</name>
<organism evidence="5 6">
    <name type="scientific">Dictyocaulus viviparus</name>
    <name type="common">Bovine lungworm</name>
    <dbReference type="NCBI Taxonomy" id="29172"/>
    <lineage>
        <taxon>Eukaryota</taxon>
        <taxon>Metazoa</taxon>
        <taxon>Ecdysozoa</taxon>
        <taxon>Nematoda</taxon>
        <taxon>Chromadorea</taxon>
        <taxon>Rhabditida</taxon>
        <taxon>Rhabditina</taxon>
        <taxon>Rhabditomorpha</taxon>
        <taxon>Strongyloidea</taxon>
        <taxon>Metastrongylidae</taxon>
        <taxon>Dictyocaulus</taxon>
    </lineage>
</organism>
<evidence type="ECO:0000313" key="5">
    <source>
        <dbReference type="EMBL" id="KJH48020.1"/>
    </source>
</evidence>
<keyword evidence="3" id="KW-0964">Secreted</keyword>
<dbReference type="Pfam" id="PF01060">
    <property type="entry name" value="TTR-52"/>
    <property type="match status" value="1"/>
</dbReference>
<dbReference type="OrthoDB" id="5826894at2759"/>
<sequence>MGDACSMMAADHFVVHFEKMNSFNLVDPNDLLNSVLSSTEGEFLVKGGEDEFGSIEPFLRITHTCNVKKPGCKRVSEYEIPKSKINGVYDMTFVTLDIHSAVDSEKCK</sequence>
<dbReference type="EMBL" id="KN716283">
    <property type="protein sequence ID" value="KJH48020.1"/>
    <property type="molecule type" value="Genomic_DNA"/>
</dbReference>
<accession>A0A0D8XU18</accession>
<gene>
    <name evidence="5" type="ORF">DICVIV_05865</name>
</gene>
<reference evidence="6" key="2">
    <citation type="journal article" date="2016" name="Sci. Rep.">
        <title>Dictyocaulus viviparus genome, variome and transcriptome elucidate lungworm biology and support future intervention.</title>
        <authorList>
            <person name="McNulty S.N."/>
            <person name="Strube C."/>
            <person name="Rosa B.A."/>
            <person name="Martin J.C."/>
            <person name="Tyagi R."/>
            <person name="Choi Y.J."/>
            <person name="Wang Q."/>
            <person name="Hallsworth Pepin K."/>
            <person name="Zhang X."/>
            <person name="Ozersky P."/>
            <person name="Wilson R.K."/>
            <person name="Sternberg P.W."/>
            <person name="Gasser R.B."/>
            <person name="Mitreva M."/>
        </authorList>
    </citation>
    <scope>NUCLEOTIDE SEQUENCE [LARGE SCALE GENOMIC DNA]</scope>
    <source>
        <strain evidence="6">HannoverDv2000</strain>
    </source>
</reference>
<evidence type="ECO:0000256" key="3">
    <source>
        <dbReference type="ARBA" id="ARBA00022525"/>
    </source>
</evidence>
<evidence type="ECO:0000256" key="1">
    <source>
        <dbReference type="ARBA" id="ARBA00004613"/>
    </source>
</evidence>
<evidence type="ECO:0000256" key="2">
    <source>
        <dbReference type="ARBA" id="ARBA00010112"/>
    </source>
</evidence>
<dbReference type="GO" id="GO:0009986">
    <property type="term" value="C:cell surface"/>
    <property type="evidence" value="ECO:0007669"/>
    <property type="project" value="InterPro"/>
</dbReference>
<evidence type="ECO:0000313" key="6">
    <source>
        <dbReference type="Proteomes" id="UP000053766"/>
    </source>
</evidence>
<comment type="subcellular location">
    <subcellularLocation>
        <location evidence="1">Secreted</location>
    </subcellularLocation>
</comment>
<keyword evidence="4" id="KW-0732">Signal</keyword>
<evidence type="ECO:0000256" key="4">
    <source>
        <dbReference type="ARBA" id="ARBA00022729"/>
    </source>
</evidence>
<dbReference type="AlphaFoldDB" id="A0A0D8XU18"/>
<keyword evidence="6" id="KW-1185">Reference proteome</keyword>
<protein>
    <submittedName>
        <fullName evidence="5">Transthyretin-like family protein</fullName>
    </submittedName>
</protein>
<dbReference type="InterPro" id="IPR001534">
    <property type="entry name" value="Transthyretin-like"/>
</dbReference>
<dbReference type="GO" id="GO:0005576">
    <property type="term" value="C:extracellular region"/>
    <property type="evidence" value="ECO:0007669"/>
    <property type="project" value="UniProtKB-SubCell"/>
</dbReference>
<comment type="similarity">
    <text evidence="2">Belongs to the nematode transthyretin-like family.</text>
</comment>
<reference evidence="5 6" key="1">
    <citation type="submission" date="2013-11" db="EMBL/GenBank/DDBJ databases">
        <title>Draft genome of the bovine lungworm Dictyocaulus viviparus.</title>
        <authorList>
            <person name="Mitreva M."/>
        </authorList>
    </citation>
    <scope>NUCLEOTIDE SEQUENCE [LARGE SCALE GENOMIC DNA]</scope>
    <source>
        <strain evidence="5 6">HannoverDv2000</strain>
    </source>
</reference>
<proteinExistence type="inferred from homology"/>
<dbReference type="InterPro" id="IPR038479">
    <property type="entry name" value="Transthyretin-like_sf"/>
</dbReference>
<dbReference type="PANTHER" id="PTHR21700">
    <property type="entry name" value="TRANSTHYRETIN-LIKE FAMILY PROTEIN-RELATED"/>
    <property type="match status" value="1"/>
</dbReference>
<dbReference type="Proteomes" id="UP000053766">
    <property type="component" value="Unassembled WGS sequence"/>
</dbReference>